<keyword evidence="3" id="KW-1185">Reference proteome</keyword>
<sequence length="111" mass="12072">MEIEADIHVGDVQLTRQRELIASLELLGRASPFACEILKELEAIQAKQIILRDRLRADLDRSRPAVGHGHPAPDHPAASDTRGQLSSDAQALGPVGDKLFSLDSPDRICSI</sequence>
<reference evidence="2" key="1">
    <citation type="journal article" date="2014" name="Int. J. Syst. Evol. Microbiol.">
        <title>Complete genome sequence of Corynebacterium casei LMG S-19264T (=DSM 44701T), isolated from a smear-ripened cheese.</title>
        <authorList>
            <consortium name="US DOE Joint Genome Institute (JGI-PGF)"/>
            <person name="Walter F."/>
            <person name="Albersmeier A."/>
            <person name="Kalinowski J."/>
            <person name="Ruckert C."/>
        </authorList>
    </citation>
    <scope>NUCLEOTIDE SEQUENCE</scope>
    <source>
        <strain evidence="2">CGMCC 1.12919</strain>
    </source>
</reference>
<name>A0A916U5J1_9HYPH</name>
<evidence type="ECO:0000256" key="1">
    <source>
        <dbReference type="SAM" id="MobiDB-lite"/>
    </source>
</evidence>
<comment type="caution">
    <text evidence="2">The sequence shown here is derived from an EMBL/GenBank/DDBJ whole genome shotgun (WGS) entry which is preliminary data.</text>
</comment>
<dbReference type="EMBL" id="BMGG01000003">
    <property type="protein sequence ID" value="GGC58385.1"/>
    <property type="molecule type" value="Genomic_DNA"/>
</dbReference>
<reference evidence="2" key="2">
    <citation type="submission" date="2020-09" db="EMBL/GenBank/DDBJ databases">
        <authorList>
            <person name="Sun Q."/>
            <person name="Zhou Y."/>
        </authorList>
    </citation>
    <scope>NUCLEOTIDE SEQUENCE</scope>
    <source>
        <strain evidence="2">CGMCC 1.12919</strain>
    </source>
</reference>
<evidence type="ECO:0000313" key="2">
    <source>
        <dbReference type="EMBL" id="GGC58385.1"/>
    </source>
</evidence>
<organism evidence="2 3">
    <name type="scientific">Chelatococcus reniformis</name>
    <dbReference type="NCBI Taxonomy" id="1494448"/>
    <lineage>
        <taxon>Bacteria</taxon>
        <taxon>Pseudomonadati</taxon>
        <taxon>Pseudomonadota</taxon>
        <taxon>Alphaproteobacteria</taxon>
        <taxon>Hyphomicrobiales</taxon>
        <taxon>Chelatococcaceae</taxon>
        <taxon>Chelatococcus</taxon>
    </lineage>
</organism>
<gene>
    <name evidence="2" type="ORF">GCM10010994_16660</name>
</gene>
<proteinExistence type="predicted"/>
<feature type="region of interest" description="Disordered" evidence="1">
    <location>
        <begin position="61"/>
        <end position="111"/>
    </location>
</feature>
<protein>
    <submittedName>
        <fullName evidence="2">Uncharacterized protein</fullName>
    </submittedName>
</protein>
<dbReference type="Proteomes" id="UP000637002">
    <property type="component" value="Unassembled WGS sequence"/>
</dbReference>
<evidence type="ECO:0000313" key="3">
    <source>
        <dbReference type="Proteomes" id="UP000637002"/>
    </source>
</evidence>
<dbReference type="AlphaFoldDB" id="A0A916U5J1"/>
<accession>A0A916U5J1</accession>